<evidence type="ECO:0000313" key="3">
    <source>
        <dbReference type="Proteomes" id="UP000623842"/>
    </source>
</evidence>
<accession>A0A919BNV7</accession>
<dbReference type="AlphaFoldDB" id="A0A919BNV7"/>
<protein>
    <submittedName>
        <fullName evidence="2">Uncharacterized protein</fullName>
    </submittedName>
</protein>
<proteinExistence type="predicted"/>
<sequence>MSYIYEGDVMHNEDSKMPELKDEQQLEENSIEQQLLDAQKEIEDLKSQIMWLERSYE</sequence>
<keyword evidence="1" id="KW-0175">Coiled coil</keyword>
<name>A0A919BNV7_9GAMM</name>
<evidence type="ECO:0000256" key="1">
    <source>
        <dbReference type="SAM" id="Coils"/>
    </source>
</evidence>
<dbReference type="EMBL" id="BNCK01000010">
    <property type="protein sequence ID" value="GHG04538.1"/>
    <property type="molecule type" value="Genomic_DNA"/>
</dbReference>
<organism evidence="2 3">
    <name type="scientific">Thalassotalea marina</name>
    <dbReference type="NCBI Taxonomy" id="1673741"/>
    <lineage>
        <taxon>Bacteria</taxon>
        <taxon>Pseudomonadati</taxon>
        <taxon>Pseudomonadota</taxon>
        <taxon>Gammaproteobacteria</taxon>
        <taxon>Alteromonadales</taxon>
        <taxon>Colwelliaceae</taxon>
        <taxon>Thalassotalea</taxon>
    </lineage>
</organism>
<comment type="caution">
    <text evidence="2">The sequence shown here is derived from an EMBL/GenBank/DDBJ whole genome shotgun (WGS) entry which is preliminary data.</text>
</comment>
<evidence type="ECO:0000313" key="2">
    <source>
        <dbReference type="EMBL" id="GHG04538.1"/>
    </source>
</evidence>
<dbReference type="Proteomes" id="UP000623842">
    <property type="component" value="Unassembled WGS sequence"/>
</dbReference>
<gene>
    <name evidence="2" type="ORF">GCM10017161_37630</name>
</gene>
<keyword evidence="3" id="KW-1185">Reference proteome</keyword>
<reference evidence="2" key="2">
    <citation type="submission" date="2020-09" db="EMBL/GenBank/DDBJ databases">
        <authorList>
            <person name="Sun Q."/>
            <person name="Kim S."/>
        </authorList>
    </citation>
    <scope>NUCLEOTIDE SEQUENCE</scope>
    <source>
        <strain evidence="2">KCTC 42731</strain>
    </source>
</reference>
<reference evidence="2" key="1">
    <citation type="journal article" date="2014" name="Int. J. Syst. Evol. Microbiol.">
        <title>Complete genome sequence of Corynebacterium casei LMG S-19264T (=DSM 44701T), isolated from a smear-ripened cheese.</title>
        <authorList>
            <consortium name="US DOE Joint Genome Institute (JGI-PGF)"/>
            <person name="Walter F."/>
            <person name="Albersmeier A."/>
            <person name="Kalinowski J."/>
            <person name="Ruckert C."/>
        </authorList>
    </citation>
    <scope>NUCLEOTIDE SEQUENCE</scope>
    <source>
        <strain evidence="2">KCTC 42731</strain>
    </source>
</reference>
<feature type="coiled-coil region" evidence="1">
    <location>
        <begin position="21"/>
        <end position="55"/>
    </location>
</feature>